<feature type="compositionally biased region" description="Low complexity" evidence="1">
    <location>
        <begin position="251"/>
        <end position="262"/>
    </location>
</feature>
<feature type="region of interest" description="Disordered" evidence="1">
    <location>
        <begin position="245"/>
        <end position="298"/>
    </location>
</feature>
<dbReference type="AlphaFoldDB" id="A0AAU7V8D9"/>
<evidence type="ECO:0000313" key="2">
    <source>
        <dbReference type="EMBL" id="XBW08274.1"/>
    </source>
</evidence>
<dbReference type="EMBL" id="CP138335">
    <property type="protein sequence ID" value="XBW08274.1"/>
    <property type="molecule type" value="Genomic_DNA"/>
</dbReference>
<sequence length="298" mass="32777">MDSLRAVGADAPESALEDEAEFLVHAWNVPERTAHNVKYLSSVIERLADFDGVTADPDVLKLAAVYLVTSTVNTWEALGGWESARPVEPIHAEERLRALGVPGPTADRVASLVRQLSSRKLPVDDLEAQILFDALLATIGTTPQRYARFRDQLAREAHGEKDPRYLRARKRFITKILGRSRLFLTPFAAPWTEPVRENLLGELSQINALLGEEDGAGDVVRGEDTGPLLIRGAADRLRAARKGAAERAAREAVPVVRQPAAEKAAARTADPSEDQNPDDTSTLEAFDDPFSHRRSKRH</sequence>
<gene>
    <name evidence="2" type="ORF">SAC06_01570</name>
</gene>
<dbReference type="SUPFAM" id="SSF109604">
    <property type="entry name" value="HD-domain/PDEase-like"/>
    <property type="match status" value="1"/>
</dbReference>
<protein>
    <submittedName>
        <fullName evidence="2">Uncharacterized protein</fullName>
    </submittedName>
</protein>
<proteinExistence type="predicted"/>
<organism evidence="2">
    <name type="scientific">Scrofimicrobium appendicitidis</name>
    <dbReference type="NCBI Taxonomy" id="3079930"/>
    <lineage>
        <taxon>Bacteria</taxon>
        <taxon>Bacillati</taxon>
        <taxon>Actinomycetota</taxon>
        <taxon>Actinomycetes</taxon>
        <taxon>Actinomycetales</taxon>
        <taxon>Actinomycetaceae</taxon>
        <taxon>Scrofimicrobium</taxon>
    </lineage>
</organism>
<evidence type="ECO:0000256" key="1">
    <source>
        <dbReference type="SAM" id="MobiDB-lite"/>
    </source>
</evidence>
<accession>A0AAU7V8D9</accession>
<dbReference type="RefSeq" id="WP_350258473.1">
    <property type="nucleotide sequence ID" value="NZ_CP138335.1"/>
</dbReference>
<reference evidence="2" key="1">
    <citation type="submission" date="2023-11" db="EMBL/GenBank/DDBJ databases">
        <title>Scrofimicrobium hongkongense sp. nov., isolated from a patient with peritonitis.</title>
        <authorList>
            <person name="Lao H.Y."/>
            <person name="Wong A.Y.P."/>
            <person name="Ng T.L."/>
            <person name="Wong R.Y.L."/>
            <person name="Yau M.C.Y."/>
            <person name="Lam J.Y.W."/>
            <person name="Siu G.K.H."/>
        </authorList>
    </citation>
    <scope>NUCLEOTIDE SEQUENCE</scope>
    <source>
        <strain evidence="2">R131</strain>
    </source>
</reference>
<name>A0AAU7V8D9_9ACTO</name>
<dbReference type="KEGG" id="sapp:SAC06_01570"/>